<dbReference type="InterPro" id="IPR003719">
    <property type="entry name" value="Phenazine_PhzF-like"/>
</dbReference>
<keyword evidence="3" id="KW-1185">Reference proteome</keyword>
<evidence type="ECO:0000256" key="2">
    <source>
        <dbReference type="ARBA" id="ARBA00023235"/>
    </source>
</evidence>
<reference evidence="4" key="2">
    <citation type="submission" date="2025-08" db="UniProtKB">
        <authorList>
            <consortium name="RefSeq"/>
        </authorList>
    </citation>
    <scope>IDENTIFICATION</scope>
    <source>
        <tissue evidence="4">Stem</tissue>
    </source>
</reference>
<gene>
    <name evidence="4" type="primary">LOC103492687</name>
</gene>
<dbReference type="RefSeq" id="XP_050942705.1">
    <property type="nucleotide sequence ID" value="XM_051086748.1"/>
</dbReference>
<sequence length="312" mass="34609">MARKPVKYFVVDAFTDTAFKGNPAAICLLEEERDEKWLKNLAAEFNICLTCYLIPINEDEEEEEEEDDHSISPPKFSLRWFNPEAEIELCGHATLAAAHVLFSTGLVNSNIIEFSTLSEILTAKKFPDHVNLLEVNSNVISNGESQDSYFIELDFPVFSTVELDSAVVVSSISKALNVASIVDIKMCNMNPNRLLVVLPSEKDVVDFQPNYDEIRKCPGAGLIITGVAPAESNFDFYTRHFAPKLGIDEDPVCGSAHCALPVFWAKKLGKSDFVAYMASPRSGVLHVHLDDQKQRVLLRGKAIIMAEGIVLV</sequence>
<accession>A0ABM3KY64</accession>
<comment type="similarity">
    <text evidence="1">Belongs to the PhzF family.</text>
</comment>
<name>A0ABM3KY64_CUCME</name>
<keyword evidence="2" id="KW-0413">Isomerase</keyword>
<reference evidence="3" key="1">
    <citation type="submission" date="2025-05" db="UniProtKB">
        <authorList>
            <consortium name="RefSeq"/>
        </authorList>
    </citation>
    <scope>NUCLEOTIDE SEQUENCE [LARGE SCALE GENOMIC DNA]</scope>
</reference>
<dbReference type="PANTHER" id="PTHR13774:SF17">
    <property type="entry name" value="PHENAZINE BIOSYNTHESIS-LIKE DOMAIN-CONTAINING PROTEIN"/>
    <property type="match status" value="1"/>
</dbReference>
<dbReference type="NCBIfam" id="TIGR00654">
    <property type="entry name" value="PhzF_family"/>
    <property type="match status" value="1"/>
</dbReference>
<dbReference type="Gene3D" id="3.10.310.10">
    <property type="entry name" value="Diaminopimelate Epimerase, Chain A, domain 1"/>
    <property type="match status" value="2"/>
</dbReference>
<dbReference type="GeneID" id="103492687"/>
<proteinExistence type="inferred from homology"/>
<organism evidence="3 4">
    <name type="scientific">Cucumis melo</name>
    <name type="common">Muskmelon</name>
    <dbReference type="NCBI Taxonomy" id="3656"/>
    <lineage>
        <taxon>Eukaryota</taxon>
        <taxon>Viridiplantae</taxon>
        <taxon>Streptophyta</taxon>
        <taxon>Embryophyta</taxon>
        <taxon>Tracheophyta</taxon>
        <taxon>Spermatophyta</taxon>
        <taxon>Magnoliopsida</taxon>
        <taxon>eudicotyledons</taxon>
        <taxon>Gunneridae</taxon>
        <taxon>Pentapetalae</taxon>
        <taxon>rosids</taxon>
        <taxon>fabids</taxon>
        <taxon>Cucurbitales</taxon>
        <taxon>Cucurbitaceae</taxon>
        <taxon>Benincaseae</taxon>
        <taxon>Cucumis</taxon>
    </lineage>
</organism>
<dbReference type="Pfam" id="PF02567">
    <property type="entry name" value="PhzC-PhzF"/>
    <property type="match status" value="1"/>
</dbReference>
<evidence type="ECO:0000313" key="3">
    <source>
        <dbReference type="Proteomes" id="UP001652600"/>
    </source>
</evidence>
<evidence type="ECO:0000256" key="1">
    <source>
        <dbReference type="ARBA" id="ARBA00008270"/>
    </source>
</evidence>
<evidence type="ECO:0000313" key="4">
    <source>
        <dbReference type="RefSeq" id="XP_050942705.1"/>
    </source>
</evidence>
<dbReference type="Proteomes" id="UP001652600">
    <property type="component" value="Chromosome 1"/>
</dbReference>
<dbReference type="SUPFAM" id="SSF54506">
    <property type="entry name" value="Diaminopimelate epimerase-like"/>
    <property type="match status" value="1"/>
</dbReference>
<protein>
    <submittedName>
        <fullName evidence="4">Uncharacterized protein LOC103492687 isoform X2</fullName>
    </submittedName>
</protein>
<dbReference type="PANTHER" id="PTHR13774">
    <property type="entry name" value="PHENAZINE BIOSYNTHESIS PROTEIN"/>
    <property type="match status" value="1"/>
</dbReference>
<dbReference type="PIRSF" id="PIRSF016184">
    <property type="entry name" value="PhzC_PhzF"/>
    <property type="match status" value="1"/>
</dbReference>